<evidence type="ECO:0000313" key="6">
    <source>
        <dbReference type="EMBL" id="SES90934.1"/>
    </source>
</evidence>
<dbReference type="PIRSF" id="PIRSF003073">
    <property type="entry name" value="DNAC_TnpB_IstB"/>
    <property type="match status" value="1"/>
</dbReference>
<dbReference type="InterPro" id="IPR047661">
    <property type="entry name" value="IstB"/>
</dbReference>
<evidence type="ECO:0000259" key="4">
    <source>
        <dbReference type="SMART" id="SM00382"/>
    </source>
</evidence>
<keyword evidence="8" id="KW-1185">Reference proteome</keyword>
<dbReference type="AlphaFoldDB" id="A0A1I0AB37"/>
<proteinExistence type="inferred from homology"/>
<dbReference type="Proteomes" id="UP000199519">
    <property type="component" value="Unassembled WGS sequence"/>
</dbReference>
<dbReference type="RefSeq" id="WP_089655918.1">
    <property type="nucleotide sequence ID" value="NZ_FNBJ01000011.1"/>
</dbReference>
<evidence type="ECO:0000313" key="5">
    <source>
        <dbReference type="EMBL" id="SDF37906.1"/>
    </source>
</evidence>
<dbReference type="PANTHER" id="PTHR30050">
    <property type="entry name" value="CHROMOSOMAL REPLICATION INITIATOR PROTEIN DNAA"/>
    <property type="match status" value="1"/>
</dbReference>
<dbReference type="SMART" id="SM00382">
    <property type="entry name" value="AAA"/>
    <property type="match status" value="1"/>
</dbReference>
<dbReference type="InterPro" id="IPR002611">
    <property type="entry name" value="IstB_ATP-bd"/>
</dbReference>
<dbReference type="Pfam" id="PF01695">
    <property type="entry name" value="IstB_IS21"/>
    <property type="match status" value="1"/>
</dbReference>
<evidence type="ECO:0000256" key="2">
    <source>
        <dbReference type="ARBA" id="ARBA00022741"/>
    </source>
</evidence>
<dbReference type="Gene3D" id="3.40.50.300">
    <property type="entry name" value="P-loop containing nucleotide triphosphate hydrolases"/>
    <property type="match status" value="1"/>
</dbReference>
<feature type="domain" description="AAA+ ATPase" evidence="4">
    <location>
        <begin position="97"/>
        <end position="230"/>
    </location>
</feature>
<comment type="similarity">
    <text evidence="1">Belongs to the IS21/IS1162 putative ATP-binding protein family.</text>
</comment>
<dbReference type="Proteomes" id="UP000198612">
    <property type="component" value="Unassembled WGS sequence"/>
</dbReference>
<name>A0A1I0AB37_9FIRM</name>
<keyword evidence="2" id="KW-0547">Nucleotide-binding</keyword>
<reference evidence="7 8" key="1">
    <citation type="submission" date="2016-10" db="EMBL/GenBank/DDBJ databases">
        <authorList>
            <person name="Varghese N."/>
            <person name="Submissions S."/>
        </authorList>
    </citation>
    <scope>NUCLEOTIDE SEQUENCE [LARGE SCALE GENOMIC DNA]</scope>
    <source>
        <strain evidence="5 8">WG2</strain>
        <strain evidence="6 7">WG5</strain>
    </source>
</reference>
<evidence type="ECO:0000313" key="8">
    <source>
        <dbReference type="Proteomes" id="UP000199519"/>
    </source>
</evidence>
<dbReference type="SUPFAM" id="SSF52540">
    <property type="entry name" value="P-loop containing nucleoside triphosphate hydrolases"/>
    <property type="match status" value="1"/>
</dbReference>
<sequence length="249" mass="29069">MDDKLREQLKFCRLPGIVECYDDILREARDNSWNHEQFFSNLVEYEVIMRENNRFNRLFKQAKFPNLKTIEQFNFSEAPFLSKTEVMELFSCKFIDQNTNVLFLGSPGTGKSHLLISIGIEACRQGKTVGFFTAAGLCNQLIEMQEEQQLLKFLKKINKLDLLLIDELGFVELSNQATQLMFQIFSERYEKGSIFLTSNLEFAEWAKVFHDERMTAAIIDRLIHNSKIMLFNGSSHRLLDQQKKTKKAQ</sequence>
<evidence type="ECO:0000256" key="1">
    <source>
        <dbReference type="ARBA" id="ARBA00008059"/>
    </source>
</evidence>
<dbReference type="EMBL" id="FOHG01000011">
    <property type="protein sequence ID" value="SES90934.1"/>
    <property type="molecule type" value="Genomic_DNA"/>
</dbReference>
<keyword evidence="3" id="KW-0067">ATP-binding</keyword>
<dbReference type="GO" id="GO:0005524">
    <property type="term" value="F:ATP binding"/>
    <property type="evidence" value="ECO:0007669"/>
    <property type="project" value="UniProtKB-KW"/>
</dbReference>
<organism evidence="6 7">
    <name type="scientific">Halanaerobium congolense</name>
    <dbReference type="NCBI Taxonomy" id="54121"/>
    <lineage>
        <taxon>Bacteria</taxon>
        <taxon>Bacillati</taxon>
        <taxon>Bacillota</taxon>
        <taxon>Clostridia</taxon>
        <taxon>Halanaerobiales</taxon>
        <taxon>Halanaerobiaceae</taxon>
        <taxon>Halanaerobium</taxon>
    </lineage>
</organism>
<dbReference type="PANTHER" id="PTHR30050:SF4">
    <property type="entry name" value="ATP-BINDING PROTEIN RV3427C IN INSERTION SEQUENCE-RELATED"/>
    <property type="match status" value="1"/>
</dbReference>
<accession>A0A1I0AB37</accession>
<dbReference type="CDD" id="cd00009">
    <property type="entry name" value="AAA"/>
    <property type="match status" value="1"/>
</dbReference>
<evidence type="ECO:0000313" key="7">
    <source>
        <dbReference type="Proteomes" id="UP000198612"/>
    </source>
</evidence>
<evidence type="ECO:0000256" key="3">
    <source>
        <dbReference type="ARBA" id="ARBA00022840"/>
    </source>
</evidence>
<protein>
    <submittedName>
        <fullName evidence="6">DNA replication protein DnaC</fullName>
    </submittedName>
</protein>
<dbReference type="EMBL" id="FNBJ01000011">
    <property type="protein sequence ID" value="SDF37906.1"/>
    <property type="molecule type" value="Genomic_DNA"/>
</dbReference>
<dbReference type="InterPro" id="IPR028350">
    <property type="entry name" value="DNAC/IstB-like"/>
</dbReference>
<gene>
    <name evidence="5" type="ORF">SAMN04488598_1112</name>
    <name evidence="6" type="ORF">SAMN04515652_1113</name>
</gene>
<dbReference type="InterPro" id="IPR027417">
    <property type="entry name" value="P-loop_NTPase"/>
</dbReference>
<dbReference type="NCBIfam" id="NF038214">
    <property type="entry name" value="IS21_help_AAA"/>
    <property type="match status" value="1"/>
</dbReference>
<dbReference type="InterPro" id="IPR003593">
    <property type="entry name" value="AAA+_ATPase"/>
</dbReference>
<dbReference type="GO" id="GO:0006260">
    <property type="term" value="P:DNA replication"/>
    <property type="evidence" value="ECO:0007669"/>
    <property type="project" value="TreeGrafter"/>
</dbReference>